<evidence type="ECO:0000256" key="5">
    <source>
        <dbReference type="ARBA" id="ARBA00023136"/>
    </source>
</evidence>
<evidence type="ECO:0000256" key="2">
    <source>
        <dbReference type="ARBA" id="ARBA00022475"/>
    </source>
</evidence>
<comment type="subcellular location">
    <subcellularLocation>
        <location evidence="1">Cell membrane</location>
        <topology evidence="1">Multi-pass membrane protein</topology>
    </subcellularLocation>
</comment>
<evidence type="ECO:0000313" key="6">
    <source>
        <dbReference type="EMBL" id="GAI37633.1"/>
    </source>
</evidence>
<gene>
    <name evidence="6" type="ORF">S06H3_46023</name>
</gene>
<evidence type="ECO:0000256" key="1">
    <source>
        <dbReference type="ARBA" id="ARBA00004651"/>
    </source>
</evidence>
<dbReference type="Pfam" id="PF02653">
    <property type="entry name" value="BPD_transp_2"/>
    <property type="match status" value="1"/>
</dbReference>
<reference evidence="6" key="1">
    <citation type="journal article" date="2014" name="Front. Microbiol.">
        <title>High frequency of phylogenetically diverse reductive dehalogenase-homologous genes in deep subseafloor sedimentary metagenomes.</title>
        <authorList>
            <person name="Kawai M."/>
            <person name="Futagami T."/>
            <person name="Toyoda A."/>
            <person name="Takaki Y."/>
            <person name="Nishi S."/>
            <person name="Hori S."/>
            <person name="Arai W."/>
            <person name="Tsubouchi T."/>
            <person name="Morono Y."/>
            <person name="Uchiyama I."/>
            <person name="Ito T."/>
            <person name="Fujiyama A."/>
            <person name="Inagaki F."/>
            <person name="Takami H."/>
        </authorList>
    </citation>
    <scope>NUCLEOTIDE SEQUENCE</scope>
    <source>
        <strain evidence="6">Expedition CK06-06</strain>
    </source>
</reference>
<protein>
    <submittedName>
        <fullName evidence="6">Uncharacterized protein</fullName>
    </submittedName>
</protein>
<comment type="caution">
    <text evidence="6">The sequence shown here is derived from an EMBL/GenBank/DDBJ whole genome shotgun (WGS) entry which is preliminary data.</text>
</comment>
<organism evidence="6">
    <name type="scientific">marine sediment metagenome</name>
    <dbReference type="NCBI Taxonomy" id="412755"/>
    <lineage>
        <taxon>unclassified sequences</taxon>
        <taxon>metagenomes</taxon>
        <taxon>ecological metagenomes</taxon>
    </lineage>
</organism>
<keyword evidence="4" id="KW-1133">Transmembrane helix</keyword>
<name>X1N233_9ZZZZ</name>
<dbReference type="GO" id="GO:0022857">
    <property type="term" value="F:transmembrane transporter activity"/>
    <property type="evidence" value="ECO:0007669"/>
    <property type="project" value="InterPro"/>
</dbReference>
<keyword evidence="2" id="KW-1003">Cell membrane</keyword>
<keyword evidence="5" id="KW-0472">Membrane</keyword>
<dbReference type="InterPro" id="IPR001851">
    <property type="entry name" value="ABC_transp_permease"/>
</dbReference>
<sequence length="72" mass="7849">CAGIRPSVTILGWIILTRTTLGRAIYAVGGNREAARISGISFVRTNNNHGLTYSKDSINGRLSCYIQKITHT</sequence>
<evidence type="ECO:0000256" key="3">
    <source>
        <dbReference type="ARBA" id="ARBA00022692"/>
    </source>
</evidence>
<accession>X1N233</accession>
<dbReference type="EMBL" id="BARV01028796">
    <property type="protein sequence ID" value="GAI37633.1"/>
    <property type="molecule type" value="Genomic_DNA"/>
</dbReference>
<dbReference type="AlphaFoldDB" id="X1N233"/>
<feature type="non-terminal residue" evidence="6">
    <location>
        <position position="1"/>
    </location>
</feature>
<dbReference type="GO" id="GO:0005886">
    <property type="term" value="C:plasma membrane"/>
    <property type="evidence" value="ECO:0007669"/>
    <property type="project" value="UniProtKB-SubCell"/>
</dbReference>
<proteinExistence type="predicted"/>
<evidence type="ECO:0000256" key="4">
    <source>
        <dbReference type="ARBA" id="ARBA00022989"/>
    </source>
</evidence>
<keyword evidence="3" id="KW-0812">Transmembrane</keyword>